<proteinExistence type="predicted"/>
<accession>A0A1J5QC55</accession>
<evidence type="ECO:0000313" key="2">
    <source>
        <dbReference type="EMBL" id="OIQ80778.1"/>
    </source>
</evidence>
<feature type="transmembrane region" description="Helical" evidence="1">
    <location>
        <begin position="40"/>
        <end position="60"/>
    </location>
</feature>
<organism evidence="2">
    <name type="scientific">mine drainage metagenome</name>
    <dbReference type="NCBI Taxonomy" id="410659"/>
    <lineage>
        <taxon>unclassified sequences</taxon>
        <taxon>metagenomes</taxon>
        <taxon>ecological metagenomes</taxon>
    </lineage>
</organism>
<dbReference type="PANTHER" id="PTHR38602:SF1">
    <property type="entry name" value="INNER MEMBRANE PROTEIN"/>
    <property type="match status" value="1"/>
</dbReference>
<gene>
    <name evidence="2" type="ORF">GALL_374600</name>
</gene>
<evidence type="ECO:0000256" key="1">
    <source>
        <dbReference type="SAM" id="Phobius"/>
    </source>
</evidence>
<sequence>MKNSLVMAFGLMLVLEGILPFLAPGIWRQTFQRMVALKDGQLRFVGIVSMLGGLVLLTIFA</sequence>
<dbReference type="InterPro" id="IPR019201">
    <property type="entry name" value="DUF2065"/>
</dbReference>
<keyword evidence="1" id="KW-0812">Transmembrane</keyword>
<dbReference type="AlphaFoldDB" id="A0A1J5QC55"/>
<name>A0A1J5QC55_9ZZZZ</name>
<dbReference type="PANTHER" id="PTHR38602">
    <property type="entry name" value="INNER MEMBRANE PROTEIN-RELATED"/>
    <property type="match status" value="1"/>
</dbReference>
<keyword evidence="1" id="KW-0472">Membrane</keyword>
<feature type="transmembrane region" description="Helical" evidence="1">
    <location>
        <begin position="6"/>
        <end position="28"/>
    </location>
</feature>
<dbReference type="EMBL" id="MLJW01001013">
    <property type="protein sequence ID" value="OIQ80778.1"/>
    <property type="molecule type" value="Genomic_DNA"/>
</dbReference>
<evidence type="ECO:0008006" key="3">
    <source>
        <dbReference type="Google" id="ProtNLM"/>
    </source>
</evidence>
<keyword evidence="1" id="KW-1133">Transmembrane helix</keyword>
<comment type="caution">
    <text evidence="2">The sequence shown here is derived from an EMBL/GenBank/DDBJ whole genome shotgun (WGS) entry which is preliminary data.</text>
</comment>
<dbReference type="Pfam" id="PF09838">
    <property type="entry name" value="DUF2065"/>
    <property type="match status" value="1"/>
</dbReference>
<protein>
    <recommendedName>
        <fullName evidence="3">DUF2065 domain-containing protein</fullName>
    </recommendedName>
</protein>
<reference evidence="2" key="1">
    <citation type="submission" date="2016-10" db="EMBL/GenBank/DDBJ databases">
        <title>Sequence of Gallionella enrichment culture.</title>
        <authorList>
            <person name="Poehlein A."/>
            <person name="Muehling M."/>
            <person name="Daniel R."/>
        </authorList>
    </citation>
    <scope>NUCLEOTIDE SEQUENCE</scope>
</reference>